<evidence type="ECO:0000313" key="1">
    <source>
        <dbReference type="EMBL" id="QFI53983.1"/>
    </source>
</evidence>
<name>A0A5J6WW71_9GAMM</name>
<evidence type="ECO:0000313" key="2">
    <source>
        <dbReference type="Proteomes" id="UP000594034"/>
    </source>
</evidence>
<protein>
    <submittedName>
        <fullName evidence="1">Uncharacterized protein</fullName>
    </submittedName>
</protein>
<sequence length="124" mass="13268">MHNAPPLPAGSHLLLLGDDGLLAARLLQAGMVVSLYHHDIAAAQAASLAAGLPVRVCRLEQLSTPVPFAAAWLEPAHFSVEKALPHLPALLKPGASLYLLRPTPLPTLPPGWRQIDEQHLIRLP</sequence>
<dbReference type="EMBL" id="CP040449">
    <property type="protein sequence ID" value="QFI53983.1"/>
    <property type="molecule type" value="Genomic_DNA"/>
</dbReference>
<dbReference type="InterPro" id="IPR029063">
    <property type="entry name" value="SAM-dependent_MTases_sf"/>
</dbReference>
<proteinExistence type="predicted"/>
<dbReference type="KEGG" id="asim:FE240_04310"/>
<accession>A0A5J6WW71</accession>
<dbReference type="AlphaFoldDB" id="A0A5J6WW71"/>
<dbReference type="RefSeq" id="WP_193003508.1">
    <property type="nucleotide sequence ID" value="NZ_CP040449.1"/>
</dbReference>
<gene>
    <name evidence="1" type="ORF">FE240_04310</name>
</gene>
<organism evidence="1 2">
    <name type="scientific">Aeromonas simiae</name>
    <dbReference type="NCBI Taxonomy" id="218936"/>
    <lineage>
        <taxon>Bacteria</taxon>
        <taxon>Pseudomonadati</taxon>
        <taxon>Pseudomonadota</taxon>
        <taxon>Gammaproteobacteria</taxon>
        <taxon>Aeromonadales</taxon>
        <taxon>Aeromonadaceae</taxon>
        <taxon>Aeromonas</taxon>
    </lineage>
</organism>
<reference evidence="1 2" key="1">
    <citation type="submission" date="2019-05" db="EMBL/GenBank/DDBJ databases">
        <title>OXA-830, a novel chromosomally encoded expanded-spectrum class D beta-lactamase in Aeromonas simiae.</title>
        <authorList>
            <person name="Zhou W."/>
            <person name="Chen Q."/>
        </authorList>
    </citation>
    <scope>NUCLEOTIDE SEQUENCE [LARGE SCALE GENOMIC DNA]</scope>
    <source>
        <strain evidence="1 2">A6</strain>
    </source>
</reference>
<keyword evidence="2" id="KW-1185">Reference proteome</keyword>
<dbReference type="Proteomes" id="UP000594034">
    <property type="component" value="Chromosome"/>
</dbReference>
<dbReference type="SUPFAM" id="SSF53335">
    <property type="entry name" value="S-adenosyl-L-methionine-dependent methyltransferases"/>
    <property type="match status" value="1"/>
</dbReference>